<accession>A0A5D8Z6S7</accession>
<sequence>MTDTSPRLPVAEPLPDISIDAGLVAPLLGLDVLTFRALMADGHISVLCERGVGEDSGRYRATFYHRDRRARLVVDANGEPLPGHTEPRPDSTS</sequence>
<organism evidence="2 3">
    <name type="scientific">Cognatilysobacter lacus</name>
    <dbReference type="NCBI Taxonomy" id="1643323"/>
    <lineage>
        <taxon>Bacteria</taxon>
        <taxon>Pseudomonadati</taxon>
        <taxon>Pseudomonadota</taxon>
        <taxon>Gammaproteobacteria</taxon>
        <taxon>Lysobacterales</taxon>
        <taxon>Lysobacteraceae</taxon>
        <taxon>Cognatilysobacter</taxon>
    </lineage>
</organism>
<protein>
    <submittedName>
        <fullName evidence="2">Uncharacterized protein</fullName>
    </submittedName>
</protein>
<name>A0A5D8Z6S7_9GAMM</name>
<dbReference type="OrthoDB" id="8238457at2"/>
<proteinExistence type="predicted"/>
<feature type="region of interest" description="Disordered" evidence="1">
    <location>
        <begin position="74"/>
        <end position="93"/>
    </location>
</feature>
<evidence type="ECO:0000313" key="3">
    <source>
        <dbReference type="Proteomes" id="UP000323164"/>
    </source>
</evidence>
<gene>
    <name evidence="2" type="ORF">FW784_05110</name>
</gene>
<dbReference type="RefSeq" id="WP_149352279.1">
    <property type="nucleotide sequence ID" value="NZ_VTRV01000037.1"/>
</dbReference>
<evidence type="ECO:0000256" key="1">
    <source>
        <dbReference type="SAM" id="MobiDB-lite"/>
    </source>
</evidence>
<evidence type="ECO:0000313" key="2">
    <source>
        <dbReference type="EMBL" id="TZF90491.1"/>
    </source>
</evidence>
<reference evidence="2 3" key="1">
    <citation type="submission" date="2019-08" db="EMBL/GenBank/DDBJ databases">
        <title>Draft genome sequence of Lysobacter sp. UKS-15.</title>
        <authorList>
            <person name="Im W.-T."/>
        </authorList>
    </citation>
    <scope>NUCLEOTIDE SEQUENCE [LARGE SCALE GENOMIC DNA]</scope>
    <source>
        <strain evidence="2 3">UKS-15</strain>
    </source>
</reference>
<dbReference type="Proteomes" id="UP000323164">
    <property type="component" value="Unassembled WGS sequence"/>
</dbReference>
<keyword evidence="3" id="KW-1185">Reference proteome</keyword>
<dbReference type="AlphaFoldDB" id="A0A5D8Z6S7"/>
<comment type="caution">
    <text evidence="2">The sequence shown here is derived from an EMBL/GenBank/DDBJ whole genome shotgun (WGS) entry which is preliminary data.</text>
</comment>
<dbReference type="InterPro" id="IPR045389">
    <property type="entry name" value="DUF6522"/>
</dbReference>
<dbReference type="Pfam" id="PF20132">
    <property type="entry name" value="DUF6522"/>
    <property type="match status" value="1"/>
</dbReference>
<dbReference type="EMBL" id="VTRV01000037">
    <property type="protein sequence ID" value="TZF90491.1"/>
    <property type="molecule type" value="Genomic_DNA"/>
</dbReference>